<feature type="transmembrane region" description="Helical" evidence="18">
    <location>
        <begin position="7"/>
        <end position="24"/>
    </location>
</feature>
<keyword evidence="20" id="KW-1185">Reference proteome</keyword>
<dbReference type="RefSeq" id="WP_138211179.1">
    <property type="nucleotide sequence ID" value="NZ_CBCRUQ010000007.1"/>
</dbReference>
<accession>A0A4U9RX04</accession>
<dbReference type="PROSITE" id="PS00379">
    <property type="entry name" value="CDP_ALCOHOL_P_TRANSF"/>
    <property type="match status" value="1"/>
</dbReference>
<evidence type="ECO:0000256" key="8">
    <source>
        <dbReference type="ARBA" id="ARBA00022679"/>
    </source>
</evidence>
<evidence type="ECO:0000256" key="9">
    <source>
        <dbReference type="ARBA" id="ARBA00022692"/>
    </source>
</evidence>
<evidence type="ECO:0000256" key="2">
    <source>
        <dbReference type="ARBA" id="ARBA00004141"/>
    </source>
</evidence>
<dbReference type="EC" id="2.7.8.5" evidence="5 16"/>
<feature type="transmembrane region" description="Helical" evidence="18">
    <location>
        <begin position="84"/>
        <end position="107"/>
    </location>
</feature>
<evidence type="ECO:0000256" key="12">
    <source>
        <dbReference type="ARBA" id="ARBA00023136"/>
    </source>
</evidence>
<evidence type="ECO:0000256" key="11">
    <source>
        <dbReference type="ARBA" id="ARBA00023098"/>
    </source>
</evidence>
<dbReference type="InterPro" id="IPR050324">
    <property type="entry name" value="CDP-alcohol_PTase-I"/>
</dbReference>
<comment type="similarity">
    <text evidence="4 17">Belongs to the CDP-alcohol phosphatidyltransferase class-I family.</text>
</comment>
<keyword evidence="9 18" id="KW-0812">Transmembrane</keyword>
<dbReference type="InterPro" id="IPR000462">
    <property type="entry name" value="CDP-OH_P_trans"/>
</dbReference>
<evidence type="ECO:0000256" key="3">
    <source>
        <dbReference type="ARBA" id="ARBA00005042"/>
    </source>
</evidence>
<evidence type="ECO:0000256" key="15">
    <source>
        <dbReference type="ARBA" id="ARBA00048586"/>
    </source>
</evidence>
<dbReference type="Gene3D" id="1.20.120.1760">
    <property type="match status" value="1"/>
</dbReference>
<sequence length="174" mass="20045">MNIPNILTIIRLFLIPLFVIVFYSNNSIAYAIFIFVLSGITDVLDGYIARKYNQITKIGIMLDPIADKLMLVTVLLCLSTKKYIPYWVPIVIIIKELTMICGGFLLYNKQDTVVPANPFGKLATFLFHISILILYFNYALGRYLLYASVIATLLAFFTYFINYLKVKEYKNKPR</sequence>
<comment type="pathway">
    <text evidence="3">Phospholipid metabolism; phosphatidylglycerol biosynthesis; phosphatidylglycerol from CDP-diacylglycerol: step 1/2.</text>
</comment>
<evidence type="ECO:0000313" key="19">
    <source>
        <dbReference type="EMBL" id="VTQ96408.1"/>
    </source>
</evidence>
<evidence type="ECO:0000256" key="7">
    <source>
        <dbReference type="ARBA" id="ARBA00022516"/>
    </source>
</evidence>
<dbReference type="PANTHER" id="PTHR14269">
    <property type="entry name" value="CDP-DIACYLGLYCEROL--GLYCEROL-3-PHOSPHATE 3-PHOSPHATIDYLTRANSFERASE-RELATED"/>
    <property type="match status" value="1"/>
</dbReference>
<evidence type="ECO:0000256" key="18">
    <source>
        <dbReference type="SAM" id="Phobius"/>
    </source>
</evidence>
<name>A0A4U9RX04_HATHI</name>
<dbReference type="EMBL" id="LR590481">
    <property type="protein sequence ID" value="VTQ96408.1"/>
    <property type="molecule type" value="Genomic_DNA"/>
</dbReference>
<dbReference type="KEGG" id="hhw:NCTC503_02715"/>
<dbReference type="InterPro" id="IPR004570">
    <property type="entry name" value="Phosphatidylglycerol_P_synth"/>
</dbReference>
<evidence type="ECO:0000256" key="5">
    <source>
        <dbReference type="ARBA" id="ARBA00013170"/>
    </source>
</evidence>
<feature type="transmembrane region" description="Helical" evidence="18">
    <location>
        <begin position="144"/>
        <end position="164"/>
    </location>
</feature>
<dbReference type="InterPro" id="IPR043130">
    <property type="entry name" value="CDP-OH_PTrfase_TM_dom"/>
</dbReference>
<proteinExistence type="inferred from homology"/>
<dbReference type="Pfam" id="PF01066">
    <property type="entry name" value="CDP-OH_P_transf"/>
    <property type="match status" value="1"/>
</dbReference>
<evidence type="ECO:0000256" key="6">
    <source>
        <dbReference type="ARBA" id="ARBA00014944"/>
    </source>
</evidence>
<organism evidence="19 20">
    <name type="scientific">Hathewaya histolytica</name>
    <name type="common">Clostridium histolyticum</name>
    <dbReference type="NCBI Taxonomy" id="1498"/>
    <lineage>
        <taxon>Bacteria</taxon>
        <taxon>Bacillati</taxon>
        <taxon>Bacillota</taxon>
        <taxon>Clostridia</taxon>
        <taxon>Eubacteriales</taxon>
        <taxon>Clostridiaceae</taxon>
        <taxon>Hathewaya</taxon>
    </lineage>
</organism>
<dbReference type="Proteomes" id="UP000308489">
    <property type="component" value="Chromosome 1"/>
</dbReference>
<keyword evidence="14" id="KW-1208">Phospholipid metabolism</keyword>
<keyword evidence="8 17" id="KW-0808">Transferase</keyword>
<protein>
    <recommendedName>
        <fullName evidence="6 16">CDP-diacylglycerol--glycerol-3-phosphate 3-phosphatidyltransferase</fullName>
        <ecNumber evidence="5 16">2.7.8.5</ecNumber>
    </recommendedName>
</protein>
<keyword evidence="13" id="KW-0594">Phospholipid biosynthesis</keyword>
<dbReference type="UniPathway" id="UPA00084">
    <property type="reaction ID" value="UER00503"/>
</dbReference>
<evidence type="ECO:0000313" key="20">
    <source>
        <dbReference type="Proteomes" id="UP000308489"/>
    </source>
</evidence>
<evidence type="ECO:0000256" key="10">
    <source>
        <dbReference type="ARBA" id="ARBA00022989"/>
    </source>
</evidence>
<keyword evidence="10 18" id="KW-1133">Transmembrane helix</keyword>
<evidence type="ECO:0000256" key="4">
    <source>
        <dbReference type="ARBA" id="ARBA00010441"/>
    </source>
</evidence>
<dbReference type="GO" id="GO:0016020">
    <property type="term" value="C:membrane"/>
    <property type="evidence" value="ECO:0007669"/>
    <property type="project" value="UniProtKB-SubCell"/>
</dbReference>
<keyword evidence="11" id="KW-0443">Lipid metabolism</keyword>
<gene>
    <name evidence="19" type="primary">pgsA2</name>
    <name evidence="19" type="ORF">NCTC503_02715</name>
</gene>
<comment type="function">
    <text evidence="1">This protein catalyzes the committed step to the synthesis of the acidic phospholipids.</text>
</comment>
<evidence type="ECO:0000256" key="17">
    <source>
        <dbReference type="RuleBase" id="RU003750"/>
    </source>
</evidence>
<dbReference type="AlphaFoldDB" id="A0A4U9RX04"/>
<evidence type="ECO:0000256" key="1">
    <source>
        <dbReference type="ARBA" id="ARBA00003973"/>
    </source>
</evidence>
<dbReference type="OrthoDB" id="9796672at2"/>
<feature type="transmembrane region" description="Helical" evidence="18">
    <location>
        <begin position="119"/>
        <end position="138"/>
    </location>
</feature>
<dbReference type="PIRSF" id="PIRSF000847">
    <property type="entry name" value="Phos_ph_gly_syn"/>
    <property type="match status" value="1"/>
</dbReference>
<reference evidence="19 20" key="1">
    <citation type="submission" date="2019-05" db="EMBL/GenBank/DDBJ databases">
        <authorList>
            <consortium name="Pathogen Informatics"/>
        </authorList>
    </citation>
    <scope>NUCLEOTIDE SEQUENCE [LARGE SCALE GENOMIC DNA]</scope>
    <source>
        <strain evidence="19 20">NCTC503</strain>
    </source>
</reference>
<evidence type="ECO:0000256" key="16">
    <source>
        <dbReference type="NCBIfam" id="TIGR00560"/>
    </source>
</evidence>
<dbReference type="GO" id="GO:0006655">
    <property type="term" value="P:phosphatidylglycerol biosynthetic process"/>
    <property type="evidence" value="ECO:0007669"/>
    <property type="project" value="UniProtKB-UniPathway"/>
</dbReference>
<dbReference type="NCBIfam" id="TIGR00560">
    <property type="entry name" value="pgsA"/>
    <property type="match status" value="1"/>
</dbReference>
<evidence type="ECO:0000256" key="14">
    <source>
        <dbReference type="ARBA" id="ARBA00023264"/>
    </source>
</evidence>
<comment type="catalytic activity">
    <reaction evidence="15">
        <text>a CDP-1,2-diacyl-sn-glycerol + sn-glycerol 3-phosphate = a 1,2-diacyl-sn-glycero-3-phospho-(1'-sn-glycero-3'-phosphate) + CMP + H(+)</text>
        <dbReference type="Rhea" id="RHEA:12593"/>
        <dbReference type="ChEBI" id="CHEBI:15378"/>
        <dbReference type="ChEBI" id="CHEBI:57597"/>
        <dbReference type="ChEBI" id="CHEBI:58332"/>
        <dbReference type="ChEBI" id="CHEBI:60110"/>
        <dbReference type="ChEBI" id="CHEBI:60377"/>
        <dbReference type="EC" id="2.7.8.5"/>
    </reaction>
</comment>
<keyword evidence="12 18" id="KW-0472">Membrane</keyword>
<evidence type="ECO:0000256" key="13">
    <source>
        <dbReference type="ARBA" id="ARBA00023209"/>
    </source>
</evidence>
<dbReference type="InterPro" id="IPR048254">
    <property type="entry name" value="CDP_ALCOHOL_P_TRANSF_CS"/>
</dbReference>
<dbReference type="PANTHER" id="PTHR14269:SF62">
    <property type="entry name" value="CDP-DIACYLGLYCEROL--GLYCEROL-3-PHOSPHATE 3-PHOSPHATIDYLTRANSFERASE 1, CHLOROPLASTIC"/>
    <property type="match status" value="1"/>
</dbReference>
<comment type="subcellular location">
    <subcellularLocation>
        <location evidence="2">Membrane</location>
        <topology evidence="2">Multi-pass membrane protein</topology>
    </subcellularLocation>
</comment>
<keyword evidence="7" id="KW-0444">Lipid biosynthesis</keyword>
<dbReference type="GO" id="GO:0008444">
    <property type="term" value="F:CDP-diacylglycerol-glycerol-3-phosphate 3-phosphatidyltransferase activity"/>
    <property type="evidence" value="ECO:0007669"/>
    <property type="project" value="UniProtKB-UniRule"/>
</dbReference>